<comment type="subcellular location">
    <subcellularLocation>
        <location evidence="2">Cytoplasm</location>
    </subcellularLocation>
</comment>
<dbReference type="GO" id="GO:1901907">
    <property type="term" value="P:diadenosine pentaphosphate catabolic process"/>
    <property type="evidence" value="ECO:0007669"/>
    <property type="project" value="TreeGrafter"/>
</dbReference>
<dbReference type="InterPro" id="IPR015797">
    <property type="entry name" value="NUDIX_hydrolase-like_dom_sf"/>
</dbReference>
<proteinExistence type="inferred from homology"/>
<sequence>MVKEKPNSVRCYDKDGFRQRAACLCFKNAQESELLLVSGSRRPDMWVVPGGGLEPAEAAYQAARREVMEEAGARGRIDRSLGIFENVDKKTRTVVYVMHVSELIEDWADRVELGRRRQWFSLSEARKHLAKHKPVQCSYVDLLP</sequence>
<comment type="similarity">
    <text evidence="3">Belongs to the Nudix hydrolase family. DIPP subfamily.</text>
</comment>
<name>A0A7I8V9P4_9ANNE</name>
<dbReference type="GO" id="GO:0005634">
    <property type="term" value="C:nucleus"/>
    <property type="evidence" value="ECO:0007669"/>
    <property type="project" value="TreeGrafter"/>
</dbReference>
<dbReference type="PROSITE" id="PS00893">
    <property type="entry name" value="NUDIX_BOX"/>
    <property type="match status" value="1"/>
</dbReference>
<protein>
    <recommendedName>
        <fullName evidence="4">diphosphoinositol-polyphosphate diphosphatase</fullName>
        <ecNumber evidence="4">3.6.1.52</ecNumber>
    </recommendedName>
</protein>
<dbReference type="GO" id="GO:1901911">
    <property type="term" value="P:adenosine 5'-(hexahydrogen pentaphosphate) catabolic process"/>
    <property type="evidence" value="ECO:0007669"/>
    <property type="project" value="TreeGrafter"/>
</dbReference>
<comment type="caution">
    <text evidence="11">The sequence shown here is derived from an EMBL/GenBank/DDBJ whole genome shotgun (WGS) entry which is preliminary data.</text>
</comment>
<keyword evidence="5" id="KW-0963">Cytoplasm</keyword>
<evidence type="ECO:0000256" key="3">
    <source>
        <dbReference type="ARBA" id="ARBA00008266"/>
    </source>
</evidence>
<keyword evidence="8" id="KW-0460">Magnesium</keyword>
<dbReference type="GO" id="GO:0005737">
    <property type="term" value="C:cytoplasm"/>
    <property type="evidence" value="ECO:0007669"/>
    <property type="project" value="UniProtKB-SubCell"/>
</dbReference>
<dbReference type="GO" id="GO:0008486">
    <property type="term" value="F:diphosphoinositol-polyphosphate diphosphatase activity"/>
    <property type="evidence" value="ECO:0007669"/>
    <property type="project" value="UniProtKB-EC"/>
</dbReference>
<keyword evidence="12" id="KW-1185">Reference proteome</keyword>
<dbReference type="Gene3D" id="3.90.79.10">
    <property type="entry name" value="Nucleoside Triphosphate Pyrophosphohydrolase"/>
    <property type="match status" value="1"/>
</dbReference>
<dbReference type="GO" id="GO:0034432">
    <property type="term" value="F:bis(5'-adenosyl)-pentaphosphatase activity"/>
    <property type="evidence" value="ECO:0007669"/>
    <property type="project" value="TreeGrafter"/>
</dbReference>
<dbReference type="OrthoDB" id="2011998at2759"/>
<dbReference type="GO" id="GO:0034431">
    <property type="term" value="F:bis(5'-adenosyl)-hexaphosphatase activity"/>
    <property type="evidence" value="ECO:0007669"/>
    <property type="project" value="TreeGrafter"/>
</dbReference>
<gene>
    <name evidence="11" type="ORF">DGYR_LOCUS1242</name>
</gene>
<dbReference type="GO" id="GO:0071543">
    <property type="term" value="P:diphosphoinositol polyphosphate metabolic process"/>
    <property type="evidence" value="ECO:0007669"/>
    <property type="project" value="TreeGrafter"/>
</dbReference>
<evidence type="ECO:0000256" key="8">
    <source>
        <dbReference type="ARBA" id="ARBA00022842"/>
    </source>
</evidence>
<feature type="domain" description="Nudix hydrolase" evidence="10">
    <location>
        <begin position="16"/>
        <end position="142"/>
    </location>
</feature>
<evidence type="ECO:0000256" key="1">
    <source>
        <dbReference type="ARBA" id="ARBA00001946"/>
    </source>
</evidence>
<dbReference type="InterPro" id="IPR047198">
    <property type="entry name" value="DDP-like_NUDIX"/>
</dbReference>
<evidence type="ECO:0000313" key="11">
    <source>
        <dbReference type="EMBL" id="CAD5112033.1"/>
    </source>
</evidence>
<organism evidence="11 12">
    <name type="scientific">Dimorphilus gyrociliatus</name>
    <dbReference type="NCBI Taxonomy" id="2664684"/>
    <lineage>
        <taxon>Eukaryota</taxon>
        <taxon>Metazoa</taxon>
        <taxon>Spiralia</taxon>
        <taxon>Lophotrochozoa</taxon>
        <taxon>Annelida</taxon>
        <taxon>Polychaeta</taxon>
        <taxon>Polychaeta incertae sedis</taxon>
        <taxon>Dinophilidae</taxon>
        <taxon>Dimorphilus</taxon>
    </lineage>
</organism>
<dbReference type="EC" id="3.6.1.52" evidence="4"/>
<dbReference type="SUPFAM" id="SSF55811">
    <property type="entry name" value="Nudix"/>
    <property type="match status" value="1"/>
</dbReference>
<accession>A0A7I8V9P4</accession>
<comment type="cofactor">
    <cofactor evidence="1">
        <name>Mg(2+)</name>
        <dbReference type="ChEBI" id="CHEBI:18420"/>
    </cofactor>
</comment>
<evidence type="ECO:0000256" key="5">
    <source>
        <dbReference type="ARBA" id="ARBA00022490"/>
    </source>
</evidence>
<evidence type="ECO:0000313" key="12">
    <source>
        <dbReference type="Proteomes" id="UP000549394"/>
    </source>
</evidence>
<keyword evidence="7" id="KW-0378">Hydrolase</keyword>
<dbReference type="PANTHER" id="PTHR12629">
    <property type="entry name" value="DIPHOSPHOINOSITOL POLYPHOSPHATE PHOSPHOHYDROLASE"/>
    <property type="match status" value="1"/>
</dbReference>
<dbReference type="GO" id="GO:0046872">
    <property type="term" value="F:metal ion binding"/>
    <property type="evidence" value="ECO:0007669"/>
    <property type="project" value="UniProtKB-KW"/>
</dbReference>
<evidence type="ECO:0000259" key="10">
    <source>
        <dbReference type="PROSITE" id="PS51462"/>
    </source>
</evidence>
<dbReference type="PANTHER" id="PTHR12629:SF0">
    <property type="entry name" value="DIPHOSPHOINOSITOL-POLYPHOSPHATE DIPHOSPHATASE"/>
    <property type="match status" value="1"/>
</dbReference>
<dbReference type="AlphaFoldDB" id="A0A7I8V9P4"/>
<dbReference type="InterPro" id="IPR000086">
    <property type="entry name" value="NUDIX_hydrolase_dom"/>
</dbReference>
<reference evidence="11 12" key="1">
    <citation type="submission" date="2020-08" db="EMBL/GenBank/DDBJ databases">
        <authorList>
            <person name="Hejnol A."/>
        </authorList>
    </citation>
    <scope>NUCLEOTIDE SEQUENCE [LARGE SCALE GENOMIC DNA]</scope>
</reference>
<dbReference type="GO" id="GO:1901909">
    <property type="term" value="P:diadenosine hexaphosphate catabolic process"/>
    <property type="evidence" value="ECO:0007669"/>
    <property type="project" value="TreeGrafter"/>
</dbReference>
<evidence type="ECO:0000256" key="9">
    <source>
        <dbReference type="ARBA" id="ARBA00033994"/>
    </source>
</evidence>
<evidence type="ECO:0000256" key="4">
    <source>
        <dbReference type="ARBA" id="ARBA00012527"/>
    </source>
</evidence>
<dbReference type="Pfam" id="PF00293">
    <property type="entry name" value="NUDIX"/>
    <property type="match status" value="1"/>
</dbReference>
<dbReference type="EMBL" id="CAJFCJ010000002">
    <property type="protein sequence ID" value="CAD5112033.1"/>
    <property type="molecule type" value="Genomic_DNA"/>
</dbReference>
<dbReference type="PROSITE" id="PS51462">
    <property type="entry name" value="NUDIX"/>
    <property type="match status" value="1"/>
</dbReference>
<keyword evidence="6" id="KW-0479">Metal-binding</keyword>
<evidence type="ECO:0000256" key="7">
    <source>
        <dbReference type="ARBA" id="ARBA00022801"/>
    </source>
</evidence>
<dbReference type="Proteomes" id="UP000549394">
    <property type="component" value="Unassembled WGS sequence"/>
</dbReference>
<dbReference type="GO" id="GO:0000298">
    <property type="term" value="F:endopolyphosphatase activity"/>
    <property type="evidence" value="ECO:0007669"/>
    <property type="project" value="TreeGrafter"/>
</dbReference>
<evidence type="ECO:0000256" key="6">
    <source>
        <dbReference type="ARBA" id="ARBA00022723"/>
    </source>
</evidence>
<comment type="catalytic activity">
    <reaction evidence="9">
        <text>diphospho-myo-inositol polyphosphate + H2O = myo-inositol polyphosphate + phosphate.</text>
        <dbReference type="EC" id="3.6.1.52"/>
    </reaction>
</comment>
<dbReference type="FunFam" id="3.90.79.10:FF:000002">
    <property type="entry name" value="diphosphoinositol polyphosphate phosphohydrolase 1"/>
    <property type="match status" value="1"/>
</dbReference>
<evidence type="ECO:0000256" key="2">
    <source>
        <dbReference type="ARBA" id="ARBA00004496"/>
    </source>
</evidence>
<dbReference type="InterPro" id="IPR020084">
    <property type="entry name" value="NUDIX_hydrolase_CS"/>
</dbReference>
<dbReference type="CDD" id="cd04666">
    <property type="entry name" value="NUDIX_DIPP2_like_Nudt4"/>
    <property type="match status" value="1"/>
</dbReference>